<evidence type="ECO:0000256" key="3">
    <source>
        <dbReference type="ARBA" id="ARBA00038980"/>
    </source>
</evidence>
<dbReference type="PROSITE" id="PS00687">
    <property type="entry name" value="ALDEHYDE_DEHYDR_GLU"/>
    <property type="match status" value="1"/>
</dbReference>
<dbReference type="GO" id="GO:0008886">
    <property type="term" value="F:glyceraldehyde-3-phosphate dehydrogenase (NADP+) (non-phosphorylating) activity"/>
    <property type="evidence" value="ECO:0007669"/>
    <property type="project" value="UniProtKB-EC"/>
</dbReference>
<dbReference type="InterPro" id="IPR016162">
    <property type="entry name" value="Ald_DH_N"/>
</dbReference>
<evidence type="ECO:0000256" key="4">
    <source>
        <dbReference type="ARBA" id="ARBA00040853"/>
    </source>
</evidence>
<dbReference type="KEGG" id="dfa:DFA_10089"/>
<dbReference type="InterPro" id="IPR016163">
    <property type="entry name" value="Ald_DH_C"/>
</dbReference>
<dbReference type="InterPro" id="IPR015590">
    <property type="entry name" value="Aldehyde_DH_dom"/>
</dbReference>
<dbReference type="STRING" id="1054147.F4Q986"/>
<dbReference type="SUPFAM" id="SSF53720">
    <property type="entry name" value="ALDH-like"/>
    <property type="match status" value="1"/>
</dbReference>
<evidence type="ECO:0000256" key="2">
    <source>
        <dbReference type="ARBA" id="ARBA00023002"/>
    </source>
</evidence>
<evidence type="ECO:0000259" key="11">
    <source>
        <dbReference type="Pfam" id="PF00171"/>
    </source>
</evidence>
<dbReference type="Gene3D" id="3.40.309.10">
    <property type="entry name" value="Aldehyde Dehydrogenase, Chain A, domain 2"/>
    <property type="match status" value="1"/>
</dbReference>
<dbReference type="RefSeq" id="XP_004351975.1">
    <property type="nucleotide sequence ID" value="XM_004351923.1"/>
</dbReference>
<comment type="catalytic activity">
    <reaction evidence="8">
        <text>D-glyceraldehyde 3-phosphate + NADP(+) + H2O = (2R)-3-phosphoglycerate + NADPH + 2 H(+)</text>
        <dbReference type="Rhea" id="RHEA:14669"/>
        <dbReference type="ChEBI" id="CHEBI:15377"/>
        <dbReference type="ChEBI" id="CHEBI:15378"/>
        <dbReference type="ChEBI" id="CHEBI:57783"/>
        <dbReference type="ChEBI" id="CHEBI:58272"/>
        <dbReference type="ChEBI" id="CHEBI:58349"/>
        <dbReference type="ChEBI" id="CHEBI:59776"/>
        <dbReference type="EC" id="1.2.1.9"/>
    </reaction>
</comment>
<evidence type="ECO:0000256" key="10">
    <source>
        <dbReference type="RuleBase" id="RU003345"/>
    </source>
</evidence>
<sequence length="496" mass="54251">MSQAIFKRVGNYVRESYPIYVGSKAVTSTPLNRLGVVDKYTNQVVSHVPMADKKIINDAINQAVQSESKMKSLTASHRKDVLLDMANKIKNRADELAATIVVEVGKPLADARAEVGRAIDTFTVAAEEAIRQNGEYIPLDISAKNNGFQAISKRFPVGAVSMIAPFNFPLNLCAHKIAPAIAAGCPFVLKPSDRTPISAILLGEMLAECDLPAGAFSIFPTELADAPILSKDERFKLVSFTGSPQVGWKIKDEAGRKKVVLELGGNAACIVDEAIKESYLHHVAARILFGGFYAAGQSCISVQRVYIHERHYNQLKTILLEQTQPLSKRRGDPMNINTFHGPMIGENDAIRVEKWVNDAVSKGATLLTGGKRDKAFFDLTILENVPQTCDVSCKEIFGPVFVIEKFTDFKDVVNRVNNSEFGLQAGVFTDDIHKAHYAFNHIDVGAVVINDIPSVRVDSQAYGGIKGSGLGREGVKNTIEEYTELKLMIMKDVGKL</sequence>
<comment type="similarity">
    <text evidence="1 10">Belongs to the aldehyde dehydrogenase family.</text>
</comment>
<organism evidence="12 13">
    <name type="scientific">Cavenderia fasciculata</name>
    <name type="common">Slime mold</name>
    <name type="synonym">Dictyostelium fasciculatum</name>
    <dbReference type="NCBI Taxonomy" id="261658"/>
    <lineage>
        <taxon>Eukaryota</taxon>
        <taxon>Amoebozoa</taxon>
        <taxon>Evosea</taxon>
        <taxon>Eumycetozoa</taxon>
        <taxon>Dictyostelia</taxon>
        <taxon>Acytosteliales</taxon>
        <taxon>Cavenderiaceae</taxon>
        <taxon>Cavenderia</taxon>
    </lineage>
</organism>
<evidence type="ECO:0000313" key="13">
    <source>
        <dbReference type="Proteomes" id="UP000007797"/>
    </source>
</evidence>
<dbReference type="CDD" id="cd07147">
    <property type="entry name" value="ALDH_F21_RNP123"/>
    <property type="match status" value="1"/>
</dbReference>
<dbReference type="EC" id="1.2.1.9" evidence="3"/>
<evidence type="ECO:0000256" key="1">
    <source>
        <dbReference type="ARBA" id="ARBA00009986"/>
    </source>
</evidence>
<gene>
    <name evidence="12" type="ORF">DFA_10089</name>
</gene>
<feature type="domain" description="Aldehyde dehydrogenase" evidence="11">
    <location>
        <begin position="32"/>
        <end position="486"/>
    </location>
</feature>
<keyword evidence="2 10" id="KW-0560">Oxidoreductase</keyword>
<dbReference type="OMA" id="VAACFRF"/>
<dbReference type="PANTHER" id="PTHR42991:SF1">
    <property type="entry name" value="ALDEHYDE DEHYDROGENASE"/>
    <property type="match status" value="1"/>
</dbReference>
<dbReference type="InterPro" id="IPR051020">
    <property type="entry name" value="ALDH-related_metabolic_enz"/>
</dbReference>
<dbReference type="Gene3D" id="3.40.605.10">
    <property type="entry name" value="Aldehyde Dehydrogenase, Chain A, domain 1"/>
    <property type="match status" value="1"/>
</dbReference>
<feature type="active site" evidence="9">
    <location>
        <position position="262"/>
    </location>
</feature>
<dbReference type="FunFam" id="3.40.605.10:FF:000020">
    <property type="entry name" value="Aldehyde dehydrogenase"/>
    <property type="match status" value="1"/>
</dbReference>
<evidence type="ECO:0000313" key="12">
    <source>
        <dbReference type="EMBL" id="EGG15255.1"/>
    </source>
</evidence>
<evidence type="ECO:0000256" key="8">
    <source>
        <dbReference type="ARBA" id="ARBA00049186"/>
    </source>
</evidence>
<dbReference type="PANTHER" id="PTHR42991">
    <property type="entry name" value="ALDEHYDE DEHYDROGENASE"/>
    <property type="match status" value="1"/>
</dbReference>
<reference evidence="13" key="1">
    <citation type="journal article" date="2011" name="Genome Res.">
        <title>Phylogeny-wide analysis of social amoeba genomes highlights ancient origins for complex intercellular communication.</title>
        <authorList>
            <person name="Heidel A.J."/>
            <person name="Lawal H.M."/>
            <person name="Felder M."/>
            <person name="Schilde C."/>
            <person name="Helps N.R."/>
            <person name="Tunggal B."/>
            <person name="Rivero F."/>
            <person name="John U."/>
            <person name="Schleicher M."/>
            <person name="Eichinger L."/>
            <person name="Platzer M."/>
            <person name="Noegel A.A."/>
            <person name="Schaap P."/>
            <person name="Gloeckner G."/>
        </authorList>
    </citation>
    <scope>NUCLEOTIDE SEQUENCE [LARGE SCALE GENOMIC DNA]</scope>
    <source>
        <strain evidence="13">SH3</strain>
    </source>
</reference>
<evidence type="ECO:0000256" key="6">
    <source>
        <dbReference type="ARBA" id="ARBA00042646"/>
    </source>
</evidence>
<proteinExistence type="inferred from homology"/>
<dbReference type="Proteomes" id="UP000007797">
    <property type="component" value="Unassembled WGS sequence"/>
</dbReference>
<evidence type="ECO:0000256" key="7">
    <source>
        <dbReference type="ARBA" id="ARBA00043052"/>
    </source>
</evidence>
<name>F4Q986_CACFS</name>
<dbReference type="GeneID" id="14866984"/>
<accession>F4Q986</accession>
<dbReference type="GO" id="GO:0008911">
    <property type="term" value="F:lactaldehyde dehydrogenase (NAD+) activity"/>
    <property type="evidence" value="ECO:0007669"/>
    <property type="project" value="TreeGrafter"/>
</dbReference>
<evidence type="ECO:0000256" key="5">
    <source>
        <dbReference type="ARBA" id="ARBA00042470"/>
    </source>
</evidence>
<dbReference type="EMBL" id="GL883026">
    <property type="protein sequence ID" value="EGG15255.1"/>
    <property type="molecule type" value="Genomic_DNA"/>
</dbReference>
<protein>
    <recommendedName>
        <fullName evidence="4">NADP-dependent glyceraldehyde-3-phosphate dehydrogenase</fullName>
        <ecNumber evidence="3">1.2.1.9</ecNumber>
    </recommendedName>
    <alternativeName>
        <fullName evidence="5">Glyceraldehyde-3-phosphate dehydrogenase [NADP(+)]</fullName>
    </alternativeName>
    <alternativeName>
        <fullName evidence="6">Non-phosphorylating glyceraldehyde 3-phosphate dehydrogenase</fullName>
    </alternativeName>
    <alternativeName>
        <fullName evidence="7">Triosephosphate dehydrogenase</fullName>
    </alternativeName>
</protein>
<keyword evidence="13" id="KW-1185">Reference proteome</keyword>
<dbReference type="Pfam" id="PF00171">
    <property type="entry name" value="Aldedh"/>
    <property type="match status" value="1"/>
</dbReference>
<dbReference type="OrthoDB" id="310895at2759"/>
<dbReference type="InterPro" id="IPR029510">
    <property type="entry name" value="Ald_DH_CS_GLU"/>
</dbReference>
<dbReference type="InterPro" id="IPR016161">
    <property type="entry name" value="Ald_DH/histidinol_DH"/>
</dbReference>
<dbReference type="AlphaFoldDB" id="F4Q986"/>
<evidence type="ECO:0000256" key="9">
    <source>
        <dbReference type="PROSITE-ProRule" id="PRU10007"/>
    </source>
</evidence>